<dbReference type="Gene3D" id="3.20.20.150">
    <property type="entry name" value="Divalent-metal-dependent TIM barrel enzymes"/>
    <property type="match status" value="1"/>
</dbReference>
<dbReference type="InterPro" id="IPR013022">
    <property type="entry name" value="Xyl_isomerase-like_TIM-brl"/>
</dbReference>
<dbReference type="EMBL" id="CADCWH010000277">
    <property type="protein sequence ID" value="CAA9561974.1"/>
    <property type="molecule type" value="Genomic_DNA"/>
</dbReference>
<dbReference type="PANTHER" id="PTHR12110:SF41">
    <property type="entry name" value="INOSOSE DEHYDRATASE"/>
    <property type="match status" value="1"/>
</dbReference>
<gene>
    <name evidence="2" type="ORF">AVDCRST_MAG70-1737</name>
</gene>
<reference evidence="2" key="1">
    <citation type="submission" date="2020-02" db="EMBL/GenBank/DDBJ databases">
        <authorList>
            <person name="Meier V. D."/>
        </authorList>
    </citation>
    <scope>NUCLEOTIDE SEQUENCE</scope>
    <source>
        <strain evidence="2">AVDCRST_MAG70</strain>
    </source>
</reference>
<dbReference type="InterPro" id="IPR036237">
    <property type="entry name" value="Xyl_isomerase-like_sf"/>
</dbReference>
<sequence>MSQLATPPIALQLYTLRTLLPDALEPTLHAVRDTGYRHVELAGLHGRSPAEMRDILDQIGLEVVAAHVPLTRFETDLAGVAEEAKVLGYDWVVVPWISPDDRSPELIDSLPPKLDAWAGTLADQGLKLAYHNHQFEFEIARDGVSLFDALVQRTDPSLVFVELDVYWTAVAGIDPSAKITELGERVRLLHAKDQAPDGGYTNVGQGYLDWALILDSAKEAGVEAYIVEHDDPPAPLDDIRVSFAALSEALQ</sequence>
<evidence type="ECO:0000259" key="1">
    <source>
        <dbReference type="Pfam" id="PF01261"/>
    </source>
</evidence>
<accession>A0A6J4UYZ6</accession>
<dbReference type="SUPFAM" id="SSF51658">
    <property type="entry name" value="Xylose isomerase-like"/>
    <property type="match status" value="1"/>
</dbReference>
<proteinExistence type="predicted"/>
<dbReference type="Pfam" id="PF01261">
    <property type="entry name" value="AP_endonuc_2"/>
    <property type="match status" value="1"/>
</dbReference>
<feature type="domain" description="Xylose isomerase-like TIM barrel" evidence="1">
    <location>
        <begin position="29"/>
        <end position="234"/>
    </location>
</feature>
<evidence type="ECO:0000313" key="2">
    <source>
        <dbReference type="EMBL" id="CAA9561974.1"/>
    </source>
</evidence>
<dbReference type="AlphaFoldDB" id="A0A6J4UYZ6"/>
<protein>
    <recommendedName>
        <fullName evidence="1">Xylose isomerase-like TIM barrel domain-containing protein</fullName>
    </recommendedName>
</protein>
<name>A0A6J4UYZ6_9BACT</name>
<organism evidence="2">
    <name type="scientific">uncultured Thermomicrobiales bacterium</name>
    <dbReference type="NCBI Taxonomy" id="1645740"/>
    <lineage>
        <taxon>Bacteria</taxon>
        <taxon>Pseudomonadati</taxon>
        <taxon>Thermomicrobiota</taxon>
        <taxon>Thermomicrobia</taxon>
        <taxon>Thermomicrobiales</taxon>
        <taxon>environmental samples</taxon>
    </lineage>
</organism>
<dbReference type="InterPro" id="IPR050312">
    <property type="entry name" value="IolE/XylAMocC-like"/>
</dbReference>
<dbReference type="PANTHER" id="PTHR12110">
    <property type="entry name" value="HYDROXYPYRUVATE ISOMERASE"/>
    <property type="match status" value="1"/>
</dbReference>